<sequence>MMKRDERLWQELIWCQSKNVTFSMEAAALIEASCRLKQRQQQLNMYFKYKGRSILSDSHRSTSCGVNQRKYGQRHSAGWANRKWRRLCRNRSLMQRTGSTVLIVLQPG</sequence>
<dbReference type="Proteomes" id="UP000438429">
    <property type="component" value="Unassembled WGS sequence"/>
</dbReference>
<accession>A0A6A4TK38</accession>
<protein>
    <submittedName>
        <fullName evidence="1">Uncharacterized protein</fullName>
    </submittedName>
</protein>
<comment type="caution">
    <text evidence="1">The sequence shown here is derived from an EMBL/GenBank/DDBJ whole genome shotgun (WGS) entry which is preliminary data.</text>
</comment>
<dbReference type="AlphaFoldDB" id="A0A6A4TK38"/>
<evidence type="ECO:0000313" key="1">
    <source>
        <dbReference type="EMBL" id="KAF0043584.1"/>
    </source>
</evidence>
<name>A0A6A4TK38_SCOMX</name>
<organism evidence="1 2">
    <name type="scientific">Scophthalmus maximus</name>
    <name type="common">Turbot</name>
    <name type="synonym">Psetta maxima</name>
    <dbReference type="NCBI Taxonomy" id="52904"/>
    <lineage>
        <taxon>Eukaryota</taxon>
        <taxon>Metazoa</taxon>
        <taxon>Chordata</taxon>
        <taxon>Craniata</taxon>
        <taxon>Vertebrata</taxon>
        <taxon>Euteleostomi</taxon>
        <taxon>Actinopterygii</taxon>
        <taxon>Neopterygii</taxon>
        <taxon>Teleostei</taxon>
        <taxon>Neoteleostei</taxon>
        <taxon>Acanthomorphata</taxon>
        <taxon>Carangaria</taxon>
        <taxon>Pleuronectiformes</taxon>
        <taxon>Pleuronectoidei</taxon>
        <taxon>Scophthalmidae</taxon>
        <taxon>Scophthalmus</taxon>
    </lineage>
</organism>
<reference evidence="1 2" key="1">
    <citation type="submission" date="2019-06" db="EMBL/GenBank/DDBJ databases">
        <title>Draft genomes of female and male turbot (Scophthalmus maximus).</title>
        <authorList>
            <person name="Xu H."/>
            <person name="Xu X.-W."/>
            <person name="Shao C."/>
            <person name="Chen S."/>
        </authorList>
    </citation>
    <scope>NUCLEOTIDE SEQUENCE [LARGE SCALE GENOMIC DNA]</scope>
    <source>
        <strain evidence="1">Ysfricsl-2016a</strain>
        <tissue evidence="1">Blood</tissue>
    </source>
</reference>
<dbReference type="EMBL" id="VEVO01000004">
    <property type="protein sequence ID" value="KAF0043584.1"/>
    <property type="molecule type" value="Genomic_DNA"/>
</dbReference>
<gene>
    <name evidence="1" type="ORF">F2P81_004921</name>
</gene>
<proteinExistence type="predicted"/>
<evidence type="ECO:0000313" key="2">
    <source>
        <dbReference type="Proteomes" id="UP000438429"/>
    </source>
</evidence>